<evidence type="ECO:0000259" key="1">
    <source>
        <dbReference type="Pfam" id="PF12146"/>
    </source>
</evidence>
<dbReference type="GO" id="GO:0016787">
    <property type="term" value="F:hydrolase activity"/>
    <property type="evidence" value="ECO:0007669"/>
    <property type="project" value="UniProtKB-KW"/>
</dbReference>
<dbReference type="Pfam" id="PF12146">
    <property type="entry name" value="Hydrolase_4"/>
    <property type="match status" value="1"/>
</dbReference>
<dbReference type="PANTHER" id="PTHR43798:SF6">
    <property type="entry name" value="HYDROLASE, PUTATIVE (AFU_ORTHOLOGUE AFUA_4G13070)-RELATED"/>
    <property type="match status" value="1"/>
</dbReference>
<evidence type="ECO:0000313" key="3">
    <source>
        <dbReference type="Proteomes" id="UP001312865"/>
    </source>
</evidence>
<dbReference type="EMBL" id="JBBAXC010000005">
    <property type="protein sequence ID" value="MEI5907029.1"/>
    <property type="molecule type" value="Genomic_DNA"/>
</dbReference>
<protein>
    <submittedName>
        <fullName evidence="2">Alpha/beta hydrolase</fullName>
    </submittedName>
</protein>
<name>A0ABU8HCF0_9BACI</name>
<dbReference type="RefSeq" id="WP_336586467.1">
    <property type="nucleotide sequence ID" value="NZ_JBBAXC010000005.1"/>
</dbReference>
<comment type="caution">
    <text evidence="2">The sequence shown here is derived from an EMBL/GenBank/DDBJ whole genome shotgun (WGS) entry which is preliminary data.</text>
</comment>
<proteinExistence type="predicted"/>
<sequence>MPFCLVHQVNVHYEIHGEGIPILMIHGFTPDMKLMKGCMEPIFSIRKGFQRIYIDLPGMGKTGHYHHLKNAEEILDIVIGFIDTMIQDQPFLIVGESYGGYLTKGVLAKRGERVRGAAFICPVVVPNASDRTLPPHSIVYKDERFLKQLTMEEREEFSRDLVILNEYSWNRYKNEIKAGCQLADEPFLQKIAKQYSFTFPVTQMMYEFPAIFLLGKQDSVVGYKDALDLIDQFPRATYAIVDEAGHNLQIEQREIFDTLIHDWLNRVTENRMEV</sequence>
<keyword evidence="3" id="KW-1185">Reference proteome</keyword>
<dbReference type="Gene3D" id="3.40.50.1820">
    <property type="entry name" value="alpha/beta hydrolase"/>
    <property type="match status" value="1"/>
</dbReference>
<feature type="domain" description="Serine aminopeptidase S33" evidence="1">
    <location>
        <begin position="23"/>
        <end position="252"/>
    </location>
</feature>
<dbReference type="PROSITE" id="PS00131">
    <property type="entry name" value="CARBOXYPEPT_SER_SER"/>
    <property type="match status" value="1"/>
</dbReference>
<dbReference type="InterPro" id="IPR018202">
    <property type="entry name" value="Ser_caboxypep_ser_AS"/>
</dbReference>
<dbReference type="InterPro" id="IPR029058">
    <property type="entry name" value="AB_hydrolase_fold"/>
</dbReference>
<gene>
    <name evidence="2" type="ORF">WAK64_08165</name>
</gene>
<keyword evidence="2" id="KW-0378">Hydrolase</keyword>
<evidence type="ECO:0000313" key="2">
    <source>
        <dbReference type="EMBL" id="MEI5907029.1"/>
    </source>
</evidence>
<dbReference type="InterPro" id="IPR050266">
    <property type="entry name" value="AB_hydrolase_sf"/>
</dbReference>
<accession>A0ABU8HCF0</accession>
<dbReference type="InterPro" id="IPR022742">
    <property type="entry name" value="Hydrolase_4"/>
</dbReference>
<dbReference type="PANTHER" id="PTHR43798">
    <property type="entry name" value="MONOACYLGLYCEROL LIPASE"/>
    <property type="match status" value="1"/>
</dbReference>
<dbReference type="SUPFAM" id="SSF53474">
    <property type="entry name" value="alpha/beta-Hydrolases"/>
    <property type="match status" value="1"/>
</dbReference>
<reference evidence="2 3" key="1">
    <citation type="journal article" date="2018" name="J. Microbiol.">
        <title>Bacillus spongiae sp. nov., isolated from sponge of Jeju Island.</title>
        <authorList>
            <person name="Lee G.E."/>
            <person name="Im W.T."/>
            <person name="Park J.S."/>
        </authorList>
    </citation>
    <scope>NUCLEOTIDE SEQUENCE [LARGE SCALE GENOMIC DNA]</scope>
    <source>
        <strain evidence="2 3">135PIL107-10</strain>
    </source>
</reference>
<dbReference type="Proteomes" id="UP001312865">
    <property type="component" value="Unassembled WGS sequence"/>
</dbReference>
<organism evidence="2 3">
    <name type="scientific">Bacillus spongiae</name>
    <dbReference type="NCBI Taxonomy" id="2683610"/>
    <lineage>
        <taxon>Bacteria</taxon>
        <taxon>Bacillati</taxon>
        <taxon>Bacillota</taxon>
        <taxon>Bacilli</taxon>
        <taxon>Bacillales</taxon>
        <taxon>Bacillaceae</taxon>
        <taxon>Bacillus</taxon>
    </lineage>
</organism>